<reference evidence="2" key="3">
    <citation type="submission" date="2025-09" db="UniProtKB">
        <authorList>
            <consortium name="Ensembl"/>
        </authorList>
    </citation>
    <scope>IDENTIFICATION</scope>
</reference>
<name>A0AAY4EXV2_9TELE</name>
<evidence type="ECO:0000256" key="1">
    <source>
        <dbReference type="SAM" id="Phobius"/>
    </source>
</evidence>
<keyword evidence="1" id="KW-0472">Membrane</keyword>
<reference evidence="2" key="2">
    <citation type="submission" date="2025-08" db="UniProtKB">
        <authorList>
            <consortium name="Ensembl"/>
        </authorList>
    </citation>
    <scope>IDENTIFICATION</scope>
</reference>
<keyword evidence="1" id="KW-1133">Transmembrane helix</keyword>
<evidence type="ECO:0000313" key="2">
    <source>
        <dbReference type="Ensembl" id="ENSDCDP00010062258.1"/>
    </source>
</evidence>
<dbReference type="Ensembl" id="ENSDCDT00010073050.1">
    <property type="protein sequence ID" value="ENSDCDP00010062258.1"/>
    <property type="gene ID" value="ENSDCDG00010034211.1"/>
</dbReference>
<proteinExistence type="predicted"/>
<organism evidence="2 3">
    <name type="scientific">Denticeps clupeoides</name>
    <name type="common">denticle herring</name>
    <dbReference type="NCBI Taxonomy" id="299321"/>
    <lineage>
        <taxon>Eukaryota</taxon>
        <taxon>Metazoa</taxon>
        <taxon>Chordata</taxon>
        <taxon>Craniata</taxon>
        <taxon>Vertebrata</taxon>
        <taxon>Euteleostomi</taxon>
        <taxon>Actinopterygii</taxon>
        <taxon>Neopterygii</taxon>
        <taxon>Teleostei</taxon>
        <taxon>Clupei</taxon>
        <taxon>Clupeiformes</taxon>
        <taxon>Denticipitoidei</taxon>
        <taxon>Denticipitidae</taxon>
        <taxon>Denticeps</taxon>
    </lineage>
</organism>
<reference evidence="2 3" key="1">
    <citation type="submission" date="2020-06" db="EMBL/GenBank/DDBJ databases">
        <authorList>
            <consortium name="Wellcome Sanger Institute Data Sharing"/>
        </authorList>
    </citation>
    <scope>NUCLEOTIDE SEQUENCE [LARGE SCALE GENOMIC DNA]</scope>
</reference>
<sequence>MLPVLLPIHSHGPCQWPRMWSACILNGLLSFINVLFIYLFIWLVGWLLDAHGAQSPVCEPSVARVHQLFLVSVLRDGDANSHVSCCTWHYNEKILRLLHFCL</sequence>
<keyword evidence="3" id="KW-1185">Reference proteome</keyword>
<keyword evidence="1" id="KW-0812">Transmembrane</keyword>
<protein>
    <submittedName>
        <fullName evidence="2">Uncharacterized protein</fullName>
    </submittedName>
</protein>
<feature type="transmembrane region" description="Helical" evidence="1">
    <location>
        <begin position="28"/>
        <end position="48"/>
    </location>
</feature>
<evidence type="ECO:0000313" key="3">
    <source>
        <dbReference type="Proteomes" id="UP000694580"/>
    </source>
</evidence>
<dbReference type="AlphaFoldDB" id="A0AAY4EXV2"/>
<dbReference type="Proteomes" id="UP000694580">
    <property type="component" value="Chromosome 15"/>
</dbReference>
<accession>A0AAY4EXV2</accession>